<evidence type="ECO:0000313" key="7">
    <source>
        <dbReference type="WBParaSite" id="MBELARI_LOCUS12241"/>
    </source>
</evidence>
<comment type="catalytic activity">
    <reaction evidence="2">
        <text>L-tyrosyl-[protein] + ATP = O-phospho-L-tyrosyl-[protein] + ADP + H(+)</text>
        <dbReference type="Rhea" id="RHEA:10596"/>
        <dbReference type="Rhea" id="RHEA-COMP:10136"/>
        <dbReference type="Rhea" id="RHEA-COMP:20101"/>
        <dbReference type="ChEBI" id="CHEBI:15378"/>
        <dbReference type="ChEBI" id="CHEBI:30616"/>
        <dbReference type="ChEBI" id="CHEBI:46858"/>
        <dbReference type="ChEBI" id="CHEBI:61978"/>
        <dbReference type="ChEBI" id="CHEBI:456216"/>
        <dbReference type="EC" id="2.7.10.1"/>
    </reaction>
</comment>
<dbReference type="InterPro" id="IPR050122">
    <property type="entry name" value="RTK"/>
</dbReference>
<dbReference type="GO" id="GO:0043235">
    <property type="term" value="C:receptor complex"/>
    <property type="evidence" value="ECO:0007669"/>
    <property type="project" value="TreeGrafter"/>
</dbReference>
<dbReference type="InterPro" id="IPR000719">
    <property type="entry name" value="Prot_kinase_dom"/>
</dbReference>
<evidence type="ECO:0000313" key="6">
    <source>
        <dbReference type="Proteomes" id="UP000887575"/>
    </source>
</evidence>
<dbReference type="PANTHER" id="PTHR24416:SF602">
    <property type="entry name" value="PROTEIN VER-1-RELATED"/>
    <property type="match status" value="1"/>
</dbReference>
<protein>
    <recommendedName>
        <fullName evidence="5">Protein kinase domain-containing protein</fullName>
    </recommendedName>
</protein>
<dbReference type="GO" id="GO:0007169">
    <property type="term" value="P:cell surface receptor protein tyrosine kinase signaling pathway"/>
    <property type="evidence" value="ECO:0007669"/>
    <property type="project" value="TreeGrafter"/>
</dbReference>
<dbReference type="WBParaSite" id="MBELARI_LOCUS12241">
    <property type="protein sequence ID" value="MBELARI_LOCUS12241"/>
    <property type="gene ID" value="MBELARI_LOCUS12241"/>
</dbReference>
<dbReference type="PROSITE" id="PS00109">
    <property type="entry name" value="PROTEIN_KINASE_TYR"/>
    <property type="match status" value="1"/>
</dbReference>
<dbReference type="GO" id="GO:0005524">
    <property type="term" value="F:ATP binding"/>
    <property type="evidence" value="ECO:0007669"/>
    <property type="project" value="UniProtKB-UniRule"/>
</dbReference>
<dbReference type="InterPro" id="IPR001245">
    <property type="entry name" value="Ser-Thr/Tyr_kinase_cat_dom"/>
</dbReference>
<dbReference type="InterPro" id="IPR020635">
    <property type="entry name" value="Tyr_kinase_cat_dom"/>
</dbReference>
<keyword evidence="6" id="KW-1185">Reference proteome</keyword>
<dbReference type="GO" id="GO:0005886">
    <property type="term" value="C:plasma membrane"/>
    <property type="evidence" value="ECO:0007669"/>
    <property type="project" value="TreeGrafter"/>
</dbReference>
<organism evidence="6 7">
    <name type="scientific">Mesorhabditis belari</name>
    <dbReference type="NCBI Taxonomy" id="2138241"/>
    <lineage>
        <taxon>Eukaryota</taxon>
        <taxon>Metazoa</taxon>
        <taxon>Ecdysozoa</taxon>
        <taxon>Nematoda</taxon>
        <taxon>Chromadorea</taxon>
        <taxon>Rhabditida</taxon>
        <taxon>Rhabditina</taxon>
        <taxon>Rhabditomorpha</taxon>
        <taxon>Rhabditoidea</taxon>
        <taxon>Rhabditidae</taxon>
        <taxon>Mesorhabditinae</taxon>
        <taxon>Mesorhabditis</taxon>
    </lineage>
</organism>
<dbReference type="AlphaFoldDB" id="A0AAF3EE42"/>
<reference evidence="7" key="1">
    <citation type="submission" date="2024-02" db="UniProtKB">
        <authorList>
            <consortium name="WormBaseParasite"/>
        </authorList>
    </citation>
    <scope>IDENTIFICATION</scope>
</reference>
<evidence type="ECO:0000259" key="5">
    <source>
        <dbReference type="PROSITE" id="PS50011"/>
    </source>
</evidence>
<accession>A0AAF3EE42</accession>
<dbReference type="InterPro" id="IPR017441">
    <property type="entry name" value="Protein_kinase_ATP_BS"/>
</dbReference>
<dbReference type="Proteomes" id="UP000887575">
    <property type="component" value="Unassembled WGS sequence"/>
</dbReference>
<feature type="transmembrane region" description="Helical" evidence="4">
    <location>
        <begin position="17"/>
        <end position="38"/>
    </location>
</feature>
<dbReference type="InterPro" id="IPR008266">
    <property type="entry name" value="Tyr_kinase_AS"/>
</dbReference>
<comment type="subcellular location">
    <subcellularLocation>
        <location evidence="1">Membrane</location>
        <topology evidence="1">Single-pass membrane protein</topology>
    </subcellularLocation>
</comment>
<feature type="domain" description="Protein kinase" evidence="5">
    <location>
        <begin position="97"/>
        <end position="412"/>
    </location>
</feature>
<evidence type="ECO:0000256" key="4">
    <source>
        <dbReference type="SAM" id="Phobius"/>
    </source>
</evidence>
<keyword evidence="3" id="KW-0067">ATP-binding</keyword>
<evidence type="ECO:0000256" key="1">
    <source>
        <dbReference type="ARBA" id="ARBA00004167"/>
    </source>
</evidence>
<dbReference type="SUPFAM" id="SSF56112">
    <property type="entry name" value="Protein kinase-like (PK-like)"/>
    <property type="match status" value="1"/>
</dbReference>
<dbReference type="Gene3D" id="3.30.200.20">
    <property type="entry name" value="Phosphorylase Kinase, domain 1"/>
    <property type="match status" value="1"/>
</dbReference>
<keyword evidence="4" id="KW-1133">Transmembrane helix</keyword>
<dbReference type="GO" id="GO:0004714">
    <property type="term" value="F:transmembrane receptor protein tyrosine kinase activity"/>
    <property type="evidence" value="ECO:0007669"/>
    <property type="project" value="UniProtKB-EC"/>
</dbReference>
<keyword evidence="3" id="KW-0547">Nucleotide-binding</keyword>
<dbReference type="Gene3D" id="1.10.510.10">
    <property type="entry name" value="Transferase(Phosphotransferase) domain 1"/>
    <property type="match status" value="1"/>
</dbReference>
<dbReference type="PROSITE" id="PS50011">
    <property type="entry name" value="PROTEIN_KINASE_DOM"/>
    <property type="match status" value="1"/>
</dbReference>
<dbReference type="PROSITE" id="PS00107">
    <property type="entry name" value="PROTEIN_KINASE_ATP"/>
    <property type="match status" value="1"/>
</dbReference>
<keyword evidence="4" id="KW-0472">Membrane</keyword>
<keyword evidence="4" id="KW-0812">Transmembrane</keyword>
<proteinExistence type="predicted"/>
<name>A0AAF3EE42_9BILA</name>
<dbReference type="PRINTS" id="PR00109">
    <property type="entry name" value="TYRKINASE"/>
</dbReference>
<dbReference type="SMART" id="SM00219">
    <property type="entry name" value="TyrKc"/>
    <property type="match status" value="1"/>
</dbReference>
<sequence>MPSDDEPSFEAKLFRPIILAGTLLLFVIPSLFTLAIFWNRKKIKSSSYFLPQKKFKRSIIDLKPIAGAAETIVQNVQNQIINPNYEVNSERIKADPSDEQQVLGRGCFGVVVKGTFDGKKAAIKCAKDVNIGYAEFWLDVRARESLYQEACLLSFLPQNMNVLRLKGAVTKGWKEGGQLRMALELCDDNLQHILLKVKSDKKFINQLCHLSNEEAAKLKTATKMVYQHERGDVVKPSKSDQLTTSDLLSFGYQTSLGMQFLCSYQCLHRDLAPRNILVKRIDDQWIVKICDFGLARQMEESMNYYQQLRGAAQPANWISPEAFLSQKFSPAADVWSYGIVLYELFTLGTTPYGNKTREEIEKELKAENERLITTRPEYCHEELFNFFENCWYYDSTRRPTFGTCAVQLENHLQRANPEQLQLLQKLLFMNE</sequence>
<evidence type="ECO:0000256" key="3">
    <source>
        <dbReference type="PROSITE-ProRule" id="PRU10141"/>
    </source>
</evidence>
<dbReference type="PANTHER" id="PTHR24416">
    <property type="entry name" value="TYROSINE-PROTEIN KINASE RECEPTOR"/>
    <property type="match status" value="1"/>
</dbReference>
<dbReference type="Pfam" id="PF07714">
    <property type="entry name" value="PK_Tyr_Ser-Thr"/>
    <property type="match status" value="1"/>
</dbReference>
<feature type="binding site" evidence="3">
    <location>
        <position position="124"/>
    </location>
    <ligand>
        <name>ATP</name>
        <dbReference type="ChEBI" id="CHEBI:30616"/>
    </ligand>
</feature>
<evidence type="ECO:0000256" key="2">
    <source>
        <dbReference type="ARBA" id="ARBA00051243"/>
    </source>
</evidence>
<dbReference type="InterPro" id="IPR011009">
    <property type="entry name" value="Kinase-like_dom_sf"/>
</dbReference>